<dbReference type="EC" id="2.7.13.3" evidence="3"/>
<evidence type="ECO:0000256" key="4">
    <source>
        <dbReference type="ARBA" id="ARBA00022475"/>
    </source>
</evidence>
<evidence type="ECO:0000256" key="6">
    <source>
        <dbReference type="ARBA" id="ARBA00022692"/>
    </source>
</evidence>
<evidence type="ECO:0000256" key="7">
    <source>
        <dbReference type="ARBA" id="ARBA00022777"/>
    </source>
</evidence>
<keyword evidence="7 12" id="KW-0418">Kinase</keyword>
<dbReference type="PROSITE" id="PS50109">
    <property type="entry name" value="HIS_KIN"/>
    <property type="match status" value="1"/>
</dbReference>
<dbReference type="Proteomes" id="UP000732105">
    <property type="component" value="Unassembled WGS sequence"/>
</dbReference>
<evidence type="ECO:0000256" key="5">
    <source>
        <dbReference type="ARBA" id="ARBA00022679"/>
    </source>
</evidence>
<keyword evidence="13" id="KW-1185">Reference proteome</keyword>
<keyword evidence="9 10" id="KW-0472">Membrane</keyword>
<comment type="caution">
    <text evidence="12">The sequence shown here is derived from an EMBL/GenBank/DDBJ whole genome shotgun (WGS) entry which is preliminary data.</text>
</comment>
<dbReference type="SUPFAM" id="SSF47384">
    <property type="entry name" value="Homodimeric domain of signal transducing histidine kinase"/>
    <property type="match status" value="1"/>
</dbReference>
<dbReference type="SMART" id="SM00387">
    <property type="entry name" value="HATPase_c"/>
    <property type="match status" value="1"/>
</dbReference>
<reference evidence="12 13" key="1">
    <citation type="submission" date="2018-12" db="EMBL/GenBank/DDBJ databases">
        <title>Marinifilum JC070 sp. nov., a marine bacterium isolated from Yongle Blue Hole in the South China Sea.</title>
        <authorList>
            <person name="Fu T."/>
        </authorList>
    </citation>
    <scope>NUCLEOTIDE SEQUENCE [LARGE SCALE GENOMIC DNA]</scope>
    <source>
        <strain evidence="12 13">JC070</strain>
    </source>
</reference>
<feature type="transmembrane region" description="Helical" evidence="10">
    <location>
        <begin position="203"/>
        <end position="228"/>
    </location>
</feature>
<dbReference type="InterPro" id="IPR003594">
    <property type="entry name" value="HATPase_dom"/>
</dbReference>
<protein>
    <recommendedName>
        <fullName evidence="3">histidine kinase</fullName>
        <ecNumber evidence="3">2.7.13.3</ecNumber>
    </recommendedName>
</protein>
<dbReference type="InterPro" id="IPR005467">
    <property type="entry name" value="His_kinase_dom"/>
</dbReference>
<keyword evidence="6 10" id="KW-0812">Transmembrane</keyword>
<keyword evidence="4" id="KW-1003">Cell membrane</keyword>
<proteinExistence type="predicted"/>
<evidence type="ECO:0000256" key="3">
    <source>
        <dbReference type="ARBA" id="ARBA00012438"/>
    </source>
</evidence>
<evidence type="ECO:0000256" key="1">
    <source>
        <dbReference type="ARBA" id="ARBA00000085"/>
    </source>
</evidence>
<evidence type="ECO:0000256" key="8">
    <source>
        <dbReference type="ARBA" id="ARBA00022989"/>
    </source>
</evidence>
<gene>
    <name evidence="12" type="ORF">ELS83_19690</name>
</gene>
<evidence type="ECO:0000256" key="9">
    <source>
        <dbReference type="ARBA" id="ARBA00023136"/>
    </source>
</evidence>
<keyword evidence="8 10" id="KW-1133">Transmembrane helix</keyword>
<dbReference type="RefSeq" id="WP_171597288.1">
    <property type="nucleotide sequence ID" value="NZ_RZNH01000049.1"/>
</dbReference>
<evidence type="ECO:0000313" key="12">
    <source>
        <dbReference type="EMBL" id="NOU62027.1"/>
    </source>
</evidence>
<dbReference type="InterPro" id="IPR036097">
    <property type="entry name" value="HisK_dim/P_sf"/>
</dbReference>
<dbReference type="PANTHER" id="PTHR45453:SF2">
    <property type="entry name" value="HISTIDINE KINASE"/>
    <property type="match status" value="1"/>
</dbReference>
<dbReference type="Pfam" id="PF02518">
    <property type="entry name" value="HATPase_c"/>
    <property type="match status" value="1"/>
</dbReference>
<name>A0ABX1X163_9BACT</name>
<dbReference type="SUPFAM" id="SSF55874">
    <property type="entry name" value="ATPase domain of HSP90 chaperone/DNA topoisomerase II/histidine kinase"/>
    <property type="match status" value="1"/>
</dbReference>
<evidence type="ECO:0000256" key="2">
    <source>
        <dbReference type="ARBA" id="ARBA00004651"/>
    </source>
</evidence>
<dbReference type="EMBL" id="RZNH01000049">
    <property type="protein sequence ID" value="NOU62027.1"/>
    <property type="molecule type" value="Genomic_DNA"/>
</dbReference>
<feature type="domain" description="Histidine kinase" evidence="11">
    <location>
        <begin position="244"/>
        <end position="455"/>
    </location>
</feature>
<dbReference type="InterPro" id="IPR004358">
    <property type="entry name" value="Sig_transdc_His_kin-like_C"/>
</dbReference>
<accession>A0ABX1X163</accession>
<keyword evidence="5" id="KW-0808">Transferase</keyword>
<dbReference type="GO" id="GO:0016301">
    <property type="term" value="F:kinase activity"/>
    <property type="evidence" value="ECO:0007669"/>
    <property type="project" value="UniProtKB-KW"/>
</dbReference>
<evidence type="ECO:0000256" key="10">
    <source>
        <dbReference type="SAM" id="Phobius"/>
    </source>
</evidence>
<organism evidence="12 13">
    <name type="scientific">Marinifilum caeruleilacunae</name>
    <dbReference type="NCBI Taxonomy" id="2499076"/>
    <lineage>
        <taxon>Bacteria</taxon>
        <taxon>Pseudomonadati</taxon>
        <taxon>Bacteroidota</taxon>
        <taxon>Bacteroidia</taxon>
        <taxon>Marinilabiliales</taxon>
        <taxon>Marinifilaceae</taxon>
    </lineage>
</organism>
<comment type="catalytic activity">
    <reaction evidence="1">
        <text>ATP + protein L-histidine = ADP + protein N-phospho-L-histidine.</text>
        <dbReference type="EC" id="2.7.13.3"/>
    </reaction>
</comment>
<evidence type="ECO:0000259" key="11">
    <source>
        <dbReference type="PROSITE" id="PS50109"/>
    </source>
</evidence>
<dbReference type="InterPro" id="IPR036890">
    <property type="entry name" value="HATPase_C_sf"/>
</dbReference>
<comment type="subcellular location">
    <subcellularLocation>
        <location evidence="2">Cell membrane</location>
        <topology evidence="2">Multi-pass membrane protein</topology>
    </subcellularLocation>
</comment>
<dbReference type="PANTHER" id="PTHR45453">
    <property type="entry name" value="PHOSPHATE REGULON SENSOR PROTEIN PHOR"/>
    <property type="match status" value="1"/>
</dbReference>
<dbReference type="PRINTS" id="PR00344">
    <property type="entry name" value="BCTRLSENSOR"/>
</dbReference>
<dbReference type="Gene3D" id="3.30.565.10">
    <property type="entry name" value="Histidine kinase-like ATPase, C-terminal domain"/>
    <property type="match status" value="1"/>
</dbReference>
<dbReference type="InterPro" id="IPR050351">
    <property type="entry name" value="BphY/WalK/GraS-like"/>
</dbReference>
<sequence length="458" mass="52895">MKNVFLKRIGVLILLILSILIFSQVLWLQEQIKKEKDAFVSRLEERLSSVIHFHALKGYSPKNQDKTDTTTINIDESQRKSDHDNSREIARYDINTSKYSKDFSLFKAIEATFTNKSLEQGKIKLEVIDSLFQNNFSEIDIICCYKMELLKNEHTIDSLFKSENDFRELKNDLNQIHFSLGTTNTYAFRFSFKLHSFPFLQQMVYTISVSGIAVILVAIFMIWLLWALQERIDRLQWREQAVRGIVHDLKSPLSFVYTFLDYMASKEQQATVKKQVENASTNISKLSGKMDLILSLFGNQNQKMLISPSDINFMHVCNEILSELRVVYQNKQIDCKLDFDQDLVLAVDPFYFEAVVRNLMDNAFKYSDSTPKLVIEARKEKSKLHLYFTDCGYGISPIDQKKVFREYYRASSTIKGHGIGLSFSMKIVKSHRGHITLSSDTGKGSTFCIILPSETIVT</sequence>
<evidence type="ECO:0000313" key="13">
    <source>
        <dbReference type="Proteomes" id="UP000732105"/>
    </source>
</evidence>